<evidence type="ECO:0000313" key="4">
    <source>
        <dbReference type="Proteomes" id="UP000314985"/>
    </source>
</evidence>
<dbReference type="Proteomes" id="UP000694571">
    <property type="component" value="Unplaced"/>
</dbReference>
<dbReference type="Ensembl" id="ENSSSCT00045053764.1">
    <property type="protein sequence ID" value="ENSSSCP00045037389.1"/>
    <property type="gene ID" value="ENSSSCG00045031411.1"/>
</dbReference>
<dbReference type="Ensembl" id="ENSSSCT00055017029.1">
    <property type="protein sequence ID" value="ENSSSCP00055013444.1"/>
    <property type="gene ID" value="ENSSSCG00055008640.1"/>
</dbReference>
<evidence type="ECO:0000313" key="3">
    <source>
        <dbReference type="Ensembl" id="ENSSSCP00070008013.1"/>
    </source>
</evidence>
<evidence type="ECO:0000256" key="1">
    <source>
        <dbReference type="SAM" id="MobiDB-lite"/>
    </source>
</evidence>
<dbReference type="Ensembl" id="ENSSSCT00065020661.1">
    <property type="protein sequence ID" value="ENSSSCP00065008369.1"/>
    <property type="gene ID" value="ENSSSCG00065015563.1"/>
</dbReference>
<reference evidence="4" key="1">
    <citation type="submission" date="2017-08" db="EMBL/GenBank/DDBJ databases">
        <title>USMARCv1.0.</title>
        <authorList>
            <person name="Hannum G.I."/>
            <person name="Koren S."/>
            <person name="Schroeder S.G."/>
            <person name="Chin S.C."/>
            <person name="Nonneman D.J."/>
            <person name="Becker S.A."/>
            <person name="Rosen B.D."/>
            <person name="Bickhart D.M."/>
            <person name="Putnam N.H."/>
            <person name="Green R.E."/>
            <person name="Tuggle C.K."/>
            <person name="Liu H."/>
            <person name="Rohrer G.A."/>
            <person name="Warr A."/>
            <person name="Hall R."/>
            <person name="Kim K."/>
            <person name="Hume D.A."/>
            <person name="Talbot R."/>
            <person name="Chow W."/>
            <person name="Howe K."/>
            <person name="Schwartz A.S."/>
            <person name="Watson M."/>
            <person name="Archibald A.L."/>
            <person name="Phillippy A.M."/>
            <person name="Smith T.P.L."/>
        </authorList>
    </citation>
    <scope>NUCLEOTIDE SEQUENCE [LARGE SCALE GENOMIC DNA]</scope>
</reference>
<dbReference type="PANTHER" id="PTHR14352:SF2">
    <property type="entry name" value="HAUS AUGMIN-LIKE COMPLEX SUBUNIT 7"/>
    <property type="match status" value="1"/>
</dbReference>
<dbReference type="Proteomes" id="UP000694727">
    <property type="component" value="Unplaced"/>
</dbReference>
<dbReference type="PANTHER" id="PTHR14352">
    <property type="entry name" value="HAUS AUGMIN-LIKE COMPLEX SUBUNIT 7"/>
    <property type="match status" value="1"/>
</dbReference>
<dbReference type="ExpressionAtlas" id="A0A4X1SZX4">
    <property type="expression patterns" value="baseline"/>
</dbReference>
<dbReference type="Ensembl" id="ENSSSCT00050088614.1">
    <property type="protein sequence ID" value="ENSSSCP00050038006.1"/>
    <property type="gene ID" value="ENSSSCG00050065062.1"/>
</dbReference>
<dbReference type="AlphaFoldDB" id="A0A4X1SZX4"/>
<dbReference type="Proteomes" id="UP000694725">
    <property type="component" value="Unplaced"/>
</dbReference>
<dbReference type="InterPro" id="IPR029711">
    <property type="entry name" value="Haus7-like"/>
</dbReference>
<dbReference type="Proteomes" id="UP000694724">
    <property type="component" value="Unplaced"/>
</dbReference>
<dbReference type="Proteomes" id="UP000694722">
    <property type="component" value="Unplaced"/>
</dbReference>
<dbReference type="Ensembl" id="ENSSSCT00060007221.1">
    <property type="protein sequence ID" value="ENSSSCP00060002562.1"/>
    <property type="gene ID" value="ENSSSCG00060005696.1"/>
</dbReference>
<organism evidence="3 4">
    <name type="scientific">Sus scrofa</name>
    <name type="common">Pig</name>
    <dbReference type="NCBI Taxonomy" id="9823"/>
    <lineage>
        <taxon>Eukaryota</taxon>
        <taxon>Metazoa</taxon>
        <taxon>Chordata</taxon>
        <taxon>Craniata</taxon>
        <taxon>Vertebrata</taxon>
        <taxon>Euteleostomi</taxon>
        <taxon>Mammalia</taxon>
        <taxon>Eutheria</taxon>
        <taxon>Laurasiatheria</taxon>
        <taxon>Artiodactyla</taxon>
        <taxon>Suina</taxon>
        <taxon>Suidae</taxon>
        <taxon>Sus</taxon>
    </lineage>
</organism>
<dbReference type="Proteomes" id="UP000694723">
    <property type="component" value="Unplaced"/>
</dbReference>
<dbReference type="Ensembl" id="ENSSSCT00025102318.1">
    <property type="protein sequence ID" value="ENSSSCP00025045267.1"/>
    <property type="gene ID" value="ENSSSCG00025074144.1"/>
</dbReference>
<dbReference type="Proteomes" id="UP000694720">
    <property type="component" value="Unplaced"/>
</dbReference>
<dbReference type="Proteomes" id="UP000694570">
    <property type="component" value="Unplaced"/>
</dbReference>
<dbReference type="Ensembl" id="ENSSSCT00040099560.1">
    <property type="protein sequence ID" value="ENSSSCP00040044615.1"/>
    <property type="gene ID" value="ENSSSCG00040072253.1"/>
</dbReference>
<dbReference type="Proteomes" id="UP000694728">
    <property type="component" value="Unplaced"/>
</dbReference>
<proteinExistence type="predicted"/>
<reference evidence="3" key="2">
    <citation type="submission" date="2025-05" db="UniProtKB">
        <authorList>
            <consortium name="Ensembl"/>
        </authorList>
    </citation>
    <scope>IDENTIFICATION</scope>
</reference>
<dbReference type="Ensembl" id="ENSSSCT00030035983.1">
    <property type="protein sequence ID" value="ENSSSCP00030016436.1"/>
    <property type="gene ID" value="ENSSSCG00030025745.1"/>
</dbReference>
<sequence>AGGARLRARNMAGRVAVGGGGGSEDEGDDAVFKAAVEVFGKLKDLNCPFLEGLYIAEPKTIQELLCSPSKYRLEILEWICIRACPSWQDKVSSLKGASAEAKVQEMVKLGHELMLCGPGDQELLKGRACAQKQLRFMDQLLDVVRSLTVGCSSGSSTKEHLEDIREKNEALLGELFLSPHLQTLLSPDCDPGPLDVQPLLDKPRGDRRSTSPSVELEEEKVAELARQLQESTSKLQALRTEHKPGAAVSGADTSTLDQKLRLVSSDFHQLIVAFLQVYDDELSEGCRRPGPYLHPCGPIVQAVYQALTSCSQLLKAAVEATDTSAEAMELAAQQQGEPLCWGSNNAAMSLASKMEELSQKYKTFSDGLHRGPE</sequence>
<accession>A0A4X1SZX4</accession>
<gene>
    <name evidence="2" type="primary">HAUS7</name>
</gene>
<evidence type="ECO:0000313" key="2">
    <source>
        <dbReference type="Ensembl" id="ENSSSCP00025045267.1"/>
    </source>
</evidence>
<dbReference type="Proteomes" id="UP000314985">
    <property type="component" value="Unassembled WGS sequence"/>
</dbReference>
<dbReference type="Ensembl" id="ENSSSCT00070009758.1">
    <property type="protein sequence ID" value="ENSSSCP00070008013.1"/>
    <property type="gene ID" value="ENSSSCG00070005138.1"/>
</dbReference>
<protein>
    <submittedName>
        <fullName evidence="3">HAUS augmin like complex subunit 7</fullName>
    </submittedName>
</protein>
<name>A0A4X1SZX4_PIG</name>
<feature type="region of interest" description="Disordered" evidence="1">
    <location>
        <begin position="187"/>
        <end position="217"/>
    </location>
</feature>
<dbReference type="Ensembl" id="ENSSSCT00035051923.1">
    <property type="protein sequence ID" value="ENSSSCP00035020851.1"/>
    <property type="gene ID" value="ENSSSCG00035039083.1"/>
</dbReference>